<comment type="caution">
    <text evidence="7">The sequence shown here is derived from an EMBL/GenBank/DDBJ whole genome shotgun (WGS) entry which is preliminary data.</text>
</comment>
<dbReference type="Gene3D" id="3.40.50.150">
    <property type="entry name" value="Vaccinia Virus protein VP39"/>
    <property type="match status" value="1"/>
</dbReference>
<dbReference type="GO" id="GO:0009007">
    <property type="term" value="F:site-specific DNA-methyltransferase (adenine-specific) activity"/>
    <property type="evidence" value="ECO:0007669"/>
    <property type="project" value="UniProtKB-EC"/>
</dbReference>
<evidence type="ECO:0000256" key="4">
    <source>
        <dbReference type="ARBA" id="ARBA00022691"/>
    </source>
</evidence>
<dbReference type="InterPro" id="IPR050953">
    <property type="entry name" value="N4_N6_ade-DNA_methylase"/>
</dbReference>
<dbReference type="GO" id="GO:0003676">
    <property type="term" value="F:nucleic acid binding"/>
    <property type="evidence" value="ECO:0007669"/>
    <property type="project" value="InterPro"/>
</dbReference>
<dbReference type="InterPro" id="IPR029063">
    <property type="entry name" value="SAM-dependent_MTases_sf"/>
</dbReference>
<evidence type="ECO:0000259" key="6">
    <source>
        <dbReference type="Pfam" id="PF07669"/>
    </source>
</evidence>
<accession>A0A5P1D917</accession>
<evidence type="ECO:0000313" key="8">
    <source>
        <dbReference type="Proteomes" id="UP000408764"/>
    </source>
</evidence>
<dbReference type="GO" id="GO:0032259">
    <property type="term" value="P:methylation"/>
    <property type="evidence" value="ECO:0007669"/>
    <property type="project" value="UniProtKB-KW"/>
</dbReference>
<dbReference type="PANTHER" id="PTHR33841">
    <property type="entry name" value="DNA METHYLTRANSFERASE YEEA-RELATED"/>
    <property type="match status" value="1"/>
</dbReference>
<dbReference type="PRINTS" id="PR00507">
    <property type="entry name" value="N12N6MTFRASE"/>
</dbReference>
<organism evidence="7 8">
    <name type="scientific">Pseudomonas haemolytica</name>
    <dbReference type="NCBI Taxonomy" id="2600065"/>
    <lineage>
        <taxon>Bacteria</taxon>
        <taxon>Pseudomonadati</taxon>
        <taxon>Pseudomonadota</taxon>
        <taxon>Gammaproteobacteria</taxon>
        <taxon>Pseudomonadales</taxon>
        <taxon>Pseudomonadaceae</taxon>
        <taxon>Pseudomonas</taxon>
    </lineage>
</organism>
<dbReference type="InterPro" id="IPR002052">
    <property type="entry name" value="DNA_methylase_N6_adenine_CS"/>
</dbReference>
<evidence type="ECO:0000256" key="2">
    <source>
        <dbReference type="ARBA" id="ARBA00022603"/>
    </source>
</evidence>
<dbReference type="EC" id="2.1.1.72" evidence="1"/>
<dbReference type="PROSITE" id="PS00092">
    <property type="entry name" value="N6_MTASE"/>
    <property type="match status" value="1"/>
</dbReference>
<keyword evidence="3 7" id="KW-0808">Transferase</keyword>
<dbReference type="InterPro" id="IPR047939">
    <property type="entry name" value="BREX_1_PglX"/>
</dbReference>
<comment type="catalytic activity">
    <reaction evidence="5">
        <text>a 2'-deoxyadenosine in DNA + S-adenosyl-L-methionine = an N(6)-methyl-2'-deoxyadenosine in DNA + S-adenosyl-L-homocysteine + H(+)</text>
        <dbReference type="Rhea" id="RHEA:15197"/>
        <dbReference type="Rhea" id="RHEA-COMP:12418"/>
        <dbReference type="Rhea" id="RHEA-COMP:12419"/>
        <dbReference type="ChEBI" id="CHEBI:15378"/>
        <dbReference type="ChEBI" id="CHEBI:57856"/>
        <dbReference type="ChEBI" id="CHEBI:59789"/>
        <dbReference type="ChEBI" id="CHEBI:90615"/>
        <dbReference type="ChEBI" id="CHEBI:90616"/>
        <dbReference type="EC" id="2.1.1.72"/>
    </reaction>
</comment>
<dbReference type="GO" id="GO:0006304">
    <property type="term" value="P:DNA modification"/>
    <property type="evidence" value="ECO:0007669"/>
    <property type="project" value="InterPro"/>
</dbReference>
<dbReference type="SUPFAM" id="SSF53335">
    <property type="entry name" value="S-adenosyl-L-methionine-dependent methyltransferases"/>
    <property type="match status" value="1"/>
</dbReference>
<feature type="domain" description="Type II methyltransferase M.TaqI-like" evidence="6">
    <location>
        <begin position="343"/>
        <end position="587"/>
    </location>
</feature>
<keyword evidence="2 7" id="KW-0489">Methyltransferase</keyword>
<evidence type="ECO:0000256" key="1">
    <source>
        <dbReference type="ARBA" id="ARBA00011900"/>
    </source>
</evidence>
<reference evidence="7 8" key="1">
    <citation type="submission" date="2019-08" db="EMBL/GenBank/DDBJ databases">
        <title>Pseudomonas haemolytica sp. nov. isolated from raw milk and skim milk concentrate.</title>
        <authorList>
            <person name="Hofmann K."/>
            <person name="Huptas C."/>
            <person name="Doll E."/>
            <person name="Scherer S."/>
            <person name="Wenning M."/>
        </authorList>
    </citation>
    <scope>NUCLEOTIDE SEQUENCE [LARGE SCALE GENOMIC DNA]</scope>
    <source>
        <strain evidence="7 8">DSM 108987</strain>
    </source>
</reference>
<proteinExistence type="predicted"/>
<keyword evidence="4" id="KW-0949">S-adenosyl-L-methionine</keyword>
<dbReference type="NCBIfam" id="NF033452">
    <property type="entry name" value="BREX_1_MTaseX"/>
    <property type="match status" value="1"/>
</dbReference>
<dbReference type="PANTHER" id="PTHR33841:SF1">
    <property type="entry name" value="DNA METHYLTRANSFERASE A"/>
    <property type="match status" value="1"/>
</dbReference>
<dbReference type="InterPro" id="IPR011639">
    <property type="entry name" value="MethylTrfase_TaqI-like_dom"/>
</dbReference>
<dbReference type="Proteomes" id="UP000408764">
    <property type="component" value="Unassembled WGS sequence"/>
</dbReference>
<dbReference type="OrthoDB" id="9782445at2"/>
<evidence type="ECO:0000256" key="5">
    <source>
        <dbReference type="ARBA" id="ARBA00047942"/>
    </source>
</evidence>
<sequence>MNTNNIKRYAPKARTAFISAMTKRAALFGIRESSMGIEPLEQKGDLALIGDRPFPASIIRPRAALVKKVEQIGFAQAMEQAAYSWFNRLCAIRYMELKGYLDHGRRVLSHPDQPGSFQILDDCLDIDLEGLDKQRIAELKLDGTKDEELYRELLLAQCHALHQAMPFLFEAIDDATELLLPDNLTKTDSLIRELVDAIPEEDWQDVEIIGWLYQFYISEKKDQVIGKVVKSEDIPAATQLFTPNWIVQYLVQNSVGRKWLQTYPDSRLKTTMPYYIEPAEQTPEVKAQLGAITPDSIDPLTIKVLDPACGSGHILVEAYKVLKEIYTERGHRSRDIPQLILEHNLFGLDIDDRAGQLAGFALMMLAREDDRRIFGREIKLNVLSLQESVHLDFAALWNALNLTSDWQHGRSLSLFDSEQSDLSAAQADNRYRLLKDTLARFSQAKTFGSLIEVPAGDAEPLSELLEQLRQLVRDGDVMQKPAAEQLIPYMQQAWVLAQRYDAVVANPPYMGSKGMNAELKAFTTKAYPNSKSDMFAIFMEHAFSLLNENGFNAQVNMQSWMFLSSYEKLREWLLESKTFITMAHLGARAFGQISGEVVQTTAWVIGKQHVTHYQPVFFRLIDGNEEEKQQALLSHSNKFYNTQQDGFKKIPGSPIAYWVSKEEFRCFEDYPRLSEFATSSNGIQTGNNDIYVRFWAEVSTLNINKKWFPYNKGGRFRKWYGNYDYLVNWEGNGQKIKSEKNHCARGEEFYKKEGITWSDVTSGKLSGRLLPEGFLFDASGPSAFFTDRLHALCGLALMNTSHANGWSKILNPTLHFQSGDFRKLPLSPEFVSSKTENLALQAIEKTKNDWDSFETSWDFKRSPLVGYQLAITDIMSSYLSARKEWETSTLSVKSIEIENATNFVEVYGLSQEDFSEISIEEITLDCNPKYRYGGSSTDEELEARLQSDTLTELISYVIGCIMGRYSLDQEGLVYARASNQGFAELVAEGTYKTFPADSDGILPLTDQEWFADDASNRFREFVRTVWDEEYLQENLDFVAESLCLYAIKPKRGESALDTIRRYLSTQFFKDHLKAYKKRPIYWLFSSGKHKAFECLVYLHRYNEGTLARMRTEYVIPLTAKLNTYANKLATDIENETVTSEKKRLEKELATLHNQQAELATFDEKLRHHADQRISLDLDEGVKVNYSKFGDLLAEVKAVTGDKGD</sequence>
<dbReference type="Pfam" id="PF07669">
    <property type="entry name" value="Eco57I"/>
    <property type="match status" value="1"/>
</dbReference>
<dbReference type="RefSeq" id="WP_153870908.1">
    <property type="nucleotide sequence ID" value="NZ_VOIW01000002.1"/>
</dbReference>
<name>A0A5P1D917_9PSED</name>
<dbReference type="AlphaFoldDB" id="A0A5P1D917"/>
<evidence type="ECO:0000313" key="7">
    <source>
        <dbReference type="EMBL" id="MRJ36971.1"/>
    </source>
</evidence>
<protein>
    <recommendedName>
        <fullName evidence="1">site-specific DNA-methyltransferase (adenine-specific)</fullName>
        <ecNumber evidence="1">2.1.1.72</ecNumber>
    </recommendedName>
</protein>
<dbReference type="EMBL" id="VOIW01000002">
    <property type="protein sequence ID" value="MRJ36971.1"/>
    <property type="molecule type" value="Genomic_DNA"/>
</dbReference>
<evidence type="ECO:0000256" key="3">
    <source>
        <dbReference type="ARBA" id="ARBA00022679"/>
    </source>
</evidence>
<gene>
    <name evidence="7" type="primary">pglX</name>
    <name evidence="7" type="ORF">FRT59_08310</name>
</gene>